<sequence length="470" mass="55434">MKSRRYRQYFSEEKATFDSQISKKAYDKAADTAVNIGEAYRNQLEDNEKAFKYYEIAKECISKVSKKSDAVMVNEFFAYRASFETFCEIYEDEKTKIKEAHEAFLNYVAKLNDLSYKQIALHIASQTYFKYLFEEENDLEIAKKYAMSSLKYLDEYGQRIDEILKKRYNLDKEKFENDDSKRRRAGQYQVLANIAEVEGNLKAAENYCNKALEYPRLEKDHNFHFLILTTQRGYVGRQRQHEISKRMLEVLGKMTAKERTEHLLETQTFYANDCLIIGDLEEAGSYFWKVFNSAKSNRDLKEETEKKLIKLHKIRLRSKEVSKLERIQPLDYCKMAKMYEKIADDLCELEAYEFAIEFYTKMKKAAFLLPGDPEFGDLEISRAAVLSIAQTYARDLKEYEVALKHYEQLRRILIQLKSSKVHLAENRLDVALSKMECHHLFSFEEQKDAFEKVEMPKDDIVLYVCFPGIL</sequence>
<protein>
    <submittedName>
        <fullName evidence="2">Uncharacterized protein</fullName>
    </submittedName>
</protein>
<name>A0AC34FRB9_9BILA</name>
<evidence type="ECO:0000313" key="1">
    <source>
        <dbReference type="Proteomes" id="UP000887579"/>
    </source>
</evidence>
<dbReference type="WBParaSite" id="ES5_v2.g19976.t1">
    <property type="protein sequence ID" value="ES5_v2.g19976.t1"/>
    <property type="gene ID" value="ES5_v2.g19976"/>
</dbReference>
<dbReference type="Proteomes" id="UP000887579">
    <property type="component" value="Unplaced"/>
</dbReference>
<evidence type="ECO:0000313" key="2">
    <source>
        <dbReference type="WBParaSite" id="ES5_v2.g19976.t1"/>
    </source>
</evidence>
<proteinExistence type="predicted"/>
<organism evidence="1 2">
    <name type="scientific">Panagrolaimus sp. ES5</name>
    <dbReference type="NCBI Taxonomy" id="591445"/>
    <lineage>
        <taxon>Eukaryota</taxon>
        <taxon>Metazoa</taxon>
        <taxon>Ecdysozoa</taxon>
        <taxon>Nematoda</taxon>
        <taxon>Chromadorea</taxon>
        <taxon>Rhabditida</taxon>
        <taxon>Tylenchina</taxon>
        <taxon>Panagrolaimomorpha</taxon>
        <taxon>Panagrolaimoidea</taxon>
        <taxon>Panagrolaimidae</taxon>
        <taxon>Panagrolaimus</taxon>
    </lineage>
</organism>
<accession>A0AC34FRB9</accession>
<reference evidence="2" key="1">
    <citation type="submission" date="2022-11" db="UniProtKB">
        <authorList>
            <consortium name="WormBaseParasite"/>
        </authorList>
    </citation>
    <scope>IDENTIFICATION</scope>
</reference>